<evidence type="ECO:0000313" key="4">
    <source>
        <dbReference type="Proteomes" id="UP001576762"/>
    </source>
</evidence>
<sequence>MRLNLPTLLAATLILTACSGDSAIDGVKEIPNRFGNAVNALDDFSPGSTGDSNNARGLRPNEVRVTMEVPASVAPQGEPTRRNLRIVVPDRVEVYRTDYTLRKDLGTVRFSTATDDDGYLIIAFEDGVPIGPDVVIEASYRGTTLKALAADSDRDVKVNPFSHYLVVEGLGNYDAVDFQTVMNCVNSSLCLNKYVWGTVADQVHDFEIDIGTNASIASALDRLDNRADFKAYVAAMADYALLGQDNSDTVRASSADYNSIFLGLELGQTFRESNAFGAGQWGVRTAQEEALTATGSAYLYPALTLTSFEAFNINVTSLATDIPYDRQTLIHGLDNGGAQTFFNRSSDLWARNSHSSAPGAATLTPPRSDAQNADAIDPARLLAGRALYQSVTGRDSSRITGWTRNPYYLDAFTSAPAEPDSSPDRVLTSYFSAGKAIELQEEGGKLKRQDTLEDHYLSVFELHLERSSDFSLSTLAEQRYNLVYIAPRFGNEDDPLVFETGHGTWDTQTPDGNRLAAEVTLDQFRVVRASNGQVRAEASSGTGDWNLANRLSCLSQSDRYMGRLTLYEEDPDNECSTPEMGPETTPPYMGLGATTPDGSLMAFNLDDSYLGDGLVIAGKAPTDSLVPALYRLQGVIVSMNDNTSRMHQIHNGSLELHDDGNATLTAKGVQIDHDIPSSNVSEPRQASLDSSLGVTATEDGEITLSGGELTLAGFYTGTGDQIFLTLRDNTGPEFQTGLLIATVIPESD</sequence>
<name>A0ABV4W137_9GAMM</name>
<gene>
    <name evidence="3" type="ORF">ACE05E_00115</name>
</gene>
<dbReference type="Proteomes" id="UP001576762">
    <property type="component" value="Unassembled WGS sequence"/>
</dbReference>
<evidence type="ECO:0000256" key="2">
    <source>
        <dbReference type="SAM" id="SignalP"/>
    </source>
</evidence>
<keyword evidence="4" id="KW-1185">Reference proteome</keyword>
<reference evidence="3 4" key="1">
    <citation type="submission" date="2024-09" db="EMBL/GenBank/DDBJ databases">
        <title>Draft genome sequences of 6 high pH adapted Marinobacter shengliensis sp. isolated from Mariana forearc serpentinite mud volcanoes.</title>
        <authorList>
            <person name="Elkassas S."/>
            <person name="Serres M."/>
            <person name="Michael N."/>
            <person name="Amina P."/>
            <person name="Teodora Z."/>
            <person name="Julie H."/>
        </authorList>
    </citation>
    <scope>NUCLEOTIDE SEQUENCE [LARGE SCALE GENOMIC DNA]</scope>
    <source>
        <strain evidence="3 4">EB4</strain>
    </source>
</reference>
<dbReference type="PROSITE" id="PS51257">
    <property type="entry name" value="PROKAR_LIPOPROTEIN"/>
    <property type="match status" value="1"/>
</dbReference>
<dbReference type="EMBL" id="JBHFLD010000001">
    <property type="protein sequence ID" value="MFB2713866.1"/>
    <property type="molecule type" value="Genomic_DNA"/>
</dbReference>
<comment type="caution">
    <text evidence="3">The sequence shown here is derived from an EMBL/GenBank/DDBJ whole genome shotgun (WGS) entry which is preliminary data.</text>
</comment>
<dbReference type="RefSeq" id="WP_374812230.1">
    <property type="nucleotide sequence ID" value="NZ_JBHFLD010000001.1"/>
</dbReference>
<proteinExistence type="predicted"/>
<accession>A0ABV4W137</accession>
<protein>
    <submittedName>
        <fullName evidence="3">Uncharacterized protein</fullName>
    </submittedName>
</protein>
<evidence type="ECO:0000313" key="3">
    <source>
        <dbReference type="EMBL" id="MFB2713866.1"/>
    </source>
</evidence>
<keyword evidence="2" id="KW-0732">Signal</keyword>
<evidence type="ECO:0000256" key="1">
    <source>
        <dbReference type="SAM" id="MobiDB-lite"/>
    </source>
</evidence>
<feature type="region of interest" description="Disordered" evidence="1">
    <location>
        <begin position="353"/>
        <end position="372"/>
    </location>
</feature>
<feature type="chain" id="PRO_5045494254" evidence="2">
    <location>
        <begin position="24"/>
        <end position="748"/>
    </location>
</feature>
<organism evidence="3 4">
    <name type="scientific">Marinobacter shengliensis</name>
    <dbReference type="NCBI Taxonomy" id="1389223"/>
    <lineage>
        <taxon>Bacteria</taxon>
        <taxon>Pseudomonadati</taxon>
        <taxon>Pseudomonadota</taxon>
        <taxon>Gammaproteobacteria</taxon>
        <taxon>Pseudomonadales</taxon>
        <taxon>Marinobacteraceae</taxon>
        <taxon>Marinobacter</taxon>
    </lineage>
</organism>
<feature type="signal peptide" evidence="2">
    <location>
        <begin position="1"/>
        <end position="23"/>
    </location>
</feature>